<organism evidence="8 9">
    <name type="scientific">Paramecium sonneborni</name>
    <dbReference type="NCBI Taxonomy" id="65129"/>
    <lineage>
        <taxon>Eukaryota</taxon>
        <taxon>Sar</taxon>
        <taxon>Alveolata</taxon>
        <taxon>Ciliophora</taxon>
        <taxon>Intramacronucleata</taxon>
        <taxon>Oligohymenophorea</taxon>
        <taxon>Peniculida</taxon>
        <taxon>Parameciidae</taxon>
        <taxon>Paramecium</taxon>
    </lineage>
</organism>
<feature type="chain" id="PRO_5035875719" description="RING-type domain-containing protein" evidence="6">
    <location>
        <begin position="18"/>
        <end position="415"/>
    </location>
</feature>
<dbReference type="PROSITE" id="PS50089">
    <property type="entry name" value="ZF_RING_2"/>
    <property type="match status" value="1"/>
</dbReference>
<evidence type="ECO:0000256" key="6">
    <source>
        <dbReference type="SAM" id="SignalP"/>
    </source>
</evidence>
<dbReference type="GO" id="GO:0008270">
    <property type="term" value="F:zinc ion binding"/>
    <property type="evidence" value="ECO:0007669"/>
    <property type="project" value="UniProtKB-KW"/>
</dbReference>
<dbReference type="SMART" id="SM00184">
    <property type="entry name" value="RING"/>
    <property type="match status" value="1"/>
</dbReference>
<evidence type="ECO:0000256" key="4">
    <source>
        <dbReference type="PROSITE-ProRule" id="PRU00175"/>
    </source>
</evidence>
<dbReference type="Pfam" id="PF13639">
    <property type="entry name" value="zf-RING_2"/>
    <property type="match status" value="1"/>
</dbReference>
<keyword evidence="5" id="KW-1133">Transmembrane helix</keyword>
<dbReference type="InterPro" id="IPR052788">
    <property type="entry name" value="RING-type_E3_ligase_ATL"/>
</dbReference>
<evidence type="ECO:0000256" key="3">
    <source>
        <dbReference type="ARBA" id="ARBA00022833"/>
    </source>
</evidence>
<name>A0A8S1QYN2_9CILI</name>
<dbReference type="Proteomes" id="UP000692954">
    <property type="component" value="Unassembled WGS sequence"/>
</dbReference>
<evidence type="ECO:0000259" key="7">
    <source>
        <dbReference type="PROSITE" id="PS50089"/>
    </source>
</evidence>
<dbReference type="EMBL" id="CAJJDN010000124">
    <property type="protein sequence ID" value="CAD8120144.1"/>
    <property type="molecule type" value="Genomic_DNA"/>
</dbReference>
<accession>A0A8S1QYN2</accession>
<comment type="caution">
    <text evidence="8">The sequence shown here is derived from an EMBL/GenBank/DDBJ whole genome shotgun (WGS) entry which is preliminary data.</text>
</comment>
<keyword evidence="9" id="KW-1185">Reference proteome</keyword>
<feature type="signal peptide" evidence="6">
    <location>
        <begin position="1"/>
        <end position="17"/>
    </location>
</feature>
<sequence length="415" mass="48254">MLICIFSIFFLVGFSRGSLINVNFDENQSWQTTIFNSEFITFKVTQQKSIYCYVNITLEYKDPNFLIMADYKQLPKTNLILKYKQGEKIDRISQLENRKTRFLKLKGNSADIYITVMADYLENKYNISIIRSNDEICENQCFLQNGICKSDGCHCLNSFIGNDCSQQSQELIFGNEYDINSEFNTSIRFFSINLQPLIRQTLQLYFQTDCKNCLAIIIYKTKALLQTDFDKNQDYVKMYQIEDQQATILTEVPQTLPASQNILNFAVIIKYSDNQKTNLKIGFNQQISQDDDTQTEMKLYIIIPSIGGGIIFIGVLFFCLCKYIKKQNPDINQVVAQDPNVNNNQIQINQNNIHLDYQEKSDNCAICLDSLEEPNLKVVKIKCCHQFHQQCIQNWSEKRNSCPLCQKLFDKSEIF</sequence>
<dbReference type="PANTHER" id="PTHR45798:SF97">
    <property type="entry name" value="ALCOHOL-SENSITIVE RING FINGER PROTEIN 1"/>
    <property type="match status" value="1"/>
</dbReference>
<feature type="domain" description="RING-type" evidence="7">
    <location>
        <begin position="364"/>
        <end position="406"/>
    </location>
</feature>
<dbReference type="OrthoDB" id="8062037at2759"/>
<keyword evidence="5" id="KW-0472">Membrane</keyword>
<dbReference type="InterPro" id="IPR001841">
    <property type="entry name" value="Znf_RING"/>
</dbReference>
<keyword evidence="5" id="KW-0812">Transmembrane</keyword>
<dbReference type="AlphaFoldDB" id="A0A8S1QYN2"/>
<evidence type="ECO:0000313" key="9">
    <source>
        <dbReference type="Proteomes" id="UP000692954"/>
    </source>
</evidence>
<proteinExistence type="predicted"/>
<feature type="transmembrane region" description="Helical" evidence="5">
    <location>
        <begin position="299"/>
        <end position="321"/>
    </location>
</feature>
<evidence type="ECO:0000313" key="8">
    <source>
        <dbReference type="EMBL" id="CAD8120144.1"/>
    </source>
</evidence>
<keyword evidence="1" id="KW-0479">Metal-binding</keyword>
<evidence type="ECO:0000256" key="5">
    <source>
        <dbReference type="SAM" id="Phobius"/>
    </source>
</evidence>
<protein>
    <recommendedName>
        <fullName evidence="7">RING-type domain-containing protein</fullName>
    </recommendedName>
</protein>
<keyword evidence="3" id="KW-0862">Zinc</keyword>
<gene>
    <name evidence="8" type="ORF">PSON_ATCC_30995.1.T1240158</name>
</gene>
<evidence type="ECO:0000256" key="1">
    <source>
        <dbReference type="ARBA" id="ARBA00022723"/>
    </source>
</evidence>
<dbReference type="PANTHER" id="PTHR45798">
    <property type="entry name" value="RING-H2 FINGER PROTEIN ATL61-RELATED-RELATED"/>
    <property type="match status" value="1"/>
</dbReference>
<keyword evidence="2 4" id="KW-0863">Zinc-finger</keyword>
<evidence type="ECO:0000256" key="2">
    <source>
        <dbReference type="ARBA" id="ARBA00022771"/>
    </source>
</evidence>
<reference evidence="8" key="1">
    <citation type="submission" date="2021-01" db="EMBL/GenBank/DDBJ databases">
        <authorList>
            <consortium name="Genoscope - CEA"/>
            <person name="William W."/>
        </authorList>
    </citation>
    <scope>NUCLEOTIDE SEQUENCE</scope>
</reference>
<keyword evidence="6" id="KW-0732">Signal</keyword>